<feature type="signal peptide" evidence="1">
    <location>
        <begin position="1"/>
        <end position="16"/>
    </location>
</feature>
<accession>A0A1Y1QA38</accession>
<sequence length="132" mass="14605">MKNILLAVMLPLLVVACTTTPEKTALQQGISTKGAAKVAFHNVRITTNPNGTNQLQGNLQRIGRDPVHFGHLDYAVTDLNGKMLEAGQANYSGAIKRRQPRTPSRFSIPLKQAWQPEQHRATVVWANDTHQQ</sequence>
<comment type="caution">
    <text evidence="2">The sequence shown here is derived from an EMBL/GenBank/DDBJ whole genome shotgun (WGS) entry which is preliminary data.</text>
</comment>
<organism evidence="2 3">
    <name type="scientific">Thiothrix lacustris</name>
    <dbReference type="NCBI Taxonomy" id="525917"/>
    <lineage>
        <taxon>Bacteria</taxon>
        <taxon>Pseudomonadati</taxon>
        <taxon>Pseudomonadota</taxon>
        <taxon>Gammaproteobacteria</taxon>
        <taxon>Thiotrichales</taxon>
        <taxon>Thiotrichaceae</taxon>
        <taxon>Thiothrix</taxon>
    </lineage>
</organism>
<dbReference type="AlphaFoldDB" id="A0A1Y1QA38"/>
<reference evidence="2 3" key="1">
    <citation type="submission" date="2017-01" db="EMBL/GenBank/DDBJ databases">
        <title>Novel large sulfur bacteria in the metagenomes of groundwater-fed chemosynthetic microbial mats in the Lake Huron basin.</title>
        <authorList>
            <person name="Sharrar A.M."/>
            <person name="Flood B.E."/>
            <person name="Bailey J.V."/>
            <person name="Jones D.S."/>
            <person name="Biddanda B."/>
            <person name="Ruberg S.A."/>
            <person name="Marcus D.N."/>
            <person name="Dick G.J."/>
        </authorList>
    </citation>
    <scope>NUCLEOTIDE SEQUENCE [LARGE SCALE GENOMIC DNA]</scope>
    <source>
        <strain evidence="2">A8</strain>
    </source>
</reference>
<gene>
    <name evidence="2" type="ORF">BWK73_46745</name>
</gene>
<dbReference type="Proteomes" id="UP000192491">
    <property type="component" value="Unassembled WGS sequence"/>
</dbReference>
<feature type="chain" id="PRO_5012395136" evidence="1">
    <location>
        <begin position="17"/>
        <end position="132"/>
    </location>
</feature>
<proteinExistence type="predicted"/>
<keyword evidence="1" id="KW-0732">Signal</keyword>
<evidence type="ECO:0000313" key="2">
    <source>
        <dbReference type="EMBL" id="OQX01246.1"/>
    </source>
</evidence>
<evidence type="ECO:0000256" key="1">
    <source>
        <dbReference type="SAM" id="SignalP"/>
    </source>
</evidence>
<protein>
    <submittedName>
        <fullName evidence="2">Uncharacterized protein</fullName>
    </submittedName>
</protein>
<name>A0A1Y1QA38_9GAMM</name>
<evidence type="ECO:0000313" key="3">
    <source>
        <dbReference type="Proteomes" id="UP000192491"/>
    </source>
</evidence>
<dbReference type="PROSITE" id="PS51257">
    <property type="entry name" value="PROKAR_LIPOPROTEIN"/>
    <property type="match status" value="1"/>
</dbReference>
<dbReference type="EMBL" id="MTEJ01000594">
    <property type="protein sequence ID" value="OQX01246.1"/>
    <property type="molecule type" value="Genomic_DNA"/>
</dbReference>